<feature type="active site" description="For glutaminase activity" evidence="7">
    <location>
        <position position="120"/>
    </location>
</feature>
<dbReference type="CDD" id="cd00553">
    <property type="entry name" value="NAD_synthase"/>
    <property type="match status" value="1"/>
</dbReference>
<dbReference type="GO" id="GO:0008795">
    <property type="term" value="F:NAD+ synthase activity"/>
    <property type="evidence" value="ECO:0007669"/>
    <property type="project" value="UniProtKB-UniRule"/>
</dbReference>
<dbReference type="InterPro" id="IPR022310">
    <property type="entry name" value="NAD/GMP_synthase"/>
</dbReference>
<dbReference type="Pfam" id="PF00795">
    <property type="entry name" value="CN_hydrolase"/>
    <property type="match status" value="1"/>
</dbReference>
<reference evidence="12" key="1">
    <citation type="submission" date="2017-09" db="EMBL/GenBank/DDBJ databases">
        <title>Depth-based differentiation of microbial function through sediment-hosted aquifers and enrichment of novel symbionts in the deep terrestrial subsurface.</title>
        <authorList>
            <person name="Probst A.J."/>
            <person name="Ladd B."/>
            <person name="Jarett J.K."/>
            <person name="Geller-Mcgrath D.E."/>
            <person name="Sieber C.M.K."/>
            <person name="Emerson J.B."/>
            <person name="Anantharaman K."/>
            <person name="Thomas B.C."/>
            <person name="Malmstrom R."/>
            <person name="Stieglmeier M."/>
            <person name="Klingl A."/>
            <person name="Woyke T."/>
            <person name="Ryan C.M."/>
            <person name="Banfield J.F."/>
        </authorList>
    </citation>
    <scope>NUCLEOTIDE SEQUENCE [LARGE SCALE GENOMIC DNA]</scope>
</reference>
<feature type="binding site" evidence="7">
    <location>
        <position position="629"/>
    </location>
    <ligand>
        <name>deamido-NAD(+)</name>
        <dbReference type="ChEBI" id="CHEBI:58437"/>
        <note>ligand shared between two neighboring subunits</note>
    </ligand>
</feature>
<comment type="caution">
    <text evidence="11">The sequence shown here is derived from an EMBL/GenBank/DDBJ whole genome shotgun (WGS) entry which is preliminary data.</text>
</comment>
<dbReference type="EMBL" id="PFAP01000029">
    <property type="protein sequence ID" value="PIR93929.1"/>
    <property type="molecule type" value="Genomic_DNA"/>
</dbReference>
<accession>A0A2H0V691</accession>
<comment type="caution">
    <text evidence="7">Lacks conserved residue(s) required for the propagation of feature annotation.</text>
</comment>
<evidence type="ECO:0000313" key="12">
    <source>
        <dbReference type="Proteomes" id="UP000229901"/>
    </source>
</evidence>
<dbReference type="GO" id="GO:0005737">
    <property type="term" value="C:cytoplasm"/>
    <property type="evidence" value="ECO:0007669"/>
    <property type="project" value="InterPro"/>
</dbReference>
<dbReference type="Gene3D" id="3.60.110.10">
    <property type="entry name" value="Carbon-nitrogen hydrolase"/>
    <property type="match status" value="1"/>
</dbReference>
<dbReference type="GO" id="GO:0003952">
    <property type="term" value="F:NAD+ synthase (glutamine-hydrolyzing) activity"/>
    <property type="evidence" value="ECO:0007669"/>
    <property type="project" value="UniProtKB-UniRule"/>
</dbReference>
<organism evidence="11 12">
    <name type="scientific">Candidatus Falkowbacteria bacterium CG10_big_fil_rev_8_21_14_0_10_39_11</name>
    <dbReference type="NCBI Taxonomy" id="1974565"/>
    <lineage>
        <taxon>Bacteria</taxon>
        <taxon>Candidatus Falkowiibacteriota</taxon>
    </lineage>
</organism>
<comment type="similarity">
    <text evidence="9">Belongs to the NAD synthetase family.</text>
</comment>
<dbReference type="InterPro" id="IPR036526">
    <property type="entry name" value="C-N_Hydrolase_sf"/>
</dbReference>
<feature type="binding site" evidence="7">
    <location>
        <position position="479"/>
    </location>
    <ligand>
        <name>deamido-NAD(+)</name>
        <dbReference type="ChEBI" id="CHEBI:58437"/>
        <note>ligand shared between two neighboring subunits</note>
    </ligand>
</feature>
<dbReference type="PANTHER" id="PTHR23090">
    <property type="entry name" value="NH 3 /GLUTAMINE-DEPENDENT NAD + SYNTHETASE"/>
    <property type="match status" value="1"/>
</dbReference>
<dbReference type="NCBIfam" id="TIGR00552">
    <property type="entry name" value="nadE"/>
    <property type="match status" value="1"/>
</dbReference>
<keyword evidence="4 7" id="KW-0547">Nucleotide-binding</keyword>
<proteinExistence type="inferred from homology"/>
<comment type="pathway">
    <text evidence="1 7 8">Cofactor biosynthesis; NAD(+) biosynthesis; NAD(+) from deamido-NAD(+) (L-Gln route): step 1/1.</text>
</comment>
<dbReference type="InterPro" id="IPR003010">
    <property type="entry name" value="C-N_Hydrolase"/>
</dbReference>
<dbReference type="PROSITE" id="PS50263">
    <property type="entry name" value="CN_HYDROLASE"/>
    <property type="match status" value="1"/>
</dbReference>
<feature type="active site" description="Proton acceptor; for glutaminase activity" evidence="7">
    <location>
        <position position="49"/>
    </location>
</feature>
<dbReference type="EC" id="6.3.5.1" evidence="7 8"/>
<dbReference type="PIRSF" id="PIRSF006630">
    <property type="entry name" value="NADS_GAT"/>
    <property type="match status" value="1"/>
</dbReference>
<dbReference type="Pfam" id="PF02540">
    <property type="entry name" value="NAD_synthase"/>
    <property type="match status" value="1"/>
</dbReference>
<dbReference type="InterPro" id="IPR003694">
    <property type="entry name" value="NAD_synthase"/>
</dbReference>
<dbReference type="Proteomes" id="UP000229901">
    <property type="component" value="Unassembled WGS sequence"/>
</dbReference>
<keyword evidence="5 7" id="KW-0067">ATP-binding</keyword>
<evidence type="ECO:0000256" key="7">
    <source>
        <dbReference type="HAMAP-Rule" id="MF_02090"/>
    </source>
</evidence>
<feature type="binding site" evidence="7">
    <location>
        <begin position="379"/>
        <end position="386"/>
    </location>
    <ligand>
        <name>ATP</name>
        <dbReference type="ChEBI" id="CHEBI:30616"/>
    </ligand>
</feature>
<comment type="catalytic activity">
    <reaction evidence="7 8">
        <text>deamido-NAD(+) + L-glutamine + ATP + H2O = L-glutamate + AMP + diphosphate + NAD(+) + H(+)</text>
        <dbReference type="Rhea" id="RHEA:24384"/>
        <dbReference type="ChEBI" id="CHEBI:15377"/>
        <dbReference type="ChEBI" id="CHEBI:15378"/>
        <dbReference type="ChEBI" id="CHEBI:29985"/>
        <dbReference type="ChEBI" id="CHEBI:30616"/>
        <dbReference type="ChEBI" id="CHEBI:33019"/>
        <dbReference type="ChEBI" id="CHEBI:57540"/>
        <dbReference type="ChEBI" id="CHEBI:58359"/>
        <dbReference type="ChEBI" id="CHEBI:58437"/>
        <dbReference type="ChEBI" id="CHEBI:456215"/>
        <dbReference type="EC" id="6.3.5.1"/>
    </reaction>
</comment>
<evidence type="ECO:0000256" key="3">
    <source>
        <dbReference type="ARBA" id="ARBA00022598"/>
    </source>
</evidence>
<dbReference type="GO" id="GO:0009435">
    <property type="term" value="P:NAD+ biosynthetic process"/>
    <property type="evidence" value="ECO:0007669"/>
    <property type="project" value="UniProtKB-UniRule"/>
</dbReference>
<dbReference type="UniPathway" id="UPA00253">
    <property type="reaction ID" value="UER00334"/>
</dbReference>
<keyword evidence="6 7" id="KW-0520">NAD</keyword>
<evidence type="ECO:0000256" key="5">
    <source>
        <dbReference type="ARBA" id="ARBA00022840"/>
    </source>
</evidence>
<comment type="function">
    <text evidence="7">Catalyzes the ATP-dependent amidation of deamido-NAD to form NAD. Uses L-glutamine as a nitrogen source.</text>
</comment>
<name>A0A2H0V691_9BACT</name>
<feature type="binding site" evidence="7">
    <location>
        <position position="508"/>
    </location>
    <ligand>
        <name>deamido-NAD(+)</name>
        <dbReference type="ChEBI" id="CHEBI:58437"/>
        <note>ligand shared between two neighboring subunits</note>
    </ligand>
</feature>
<keyword evidence="3 7" id="KW-0436">Ligase</keyword>
<dbReference type="InterPro" id="IPR014729">
    <property type="entry name" value="Rossmann-like_a/b/a_fold"/>
</dbReference>
<dbReference type="SUPFAM" id="SSF52402">
    <property type="entry name" value="Adenine nucleotide alpha hydrolases-like"/>
    <property type="match status" value="1"/>
</dbReference>
<dbReference type="Gene3D" id="3.40.50.620">
    <property type="entry name" value="HUPs"/>
    <property type="match status" value="1"/>
</dbReference>
<gene>
    <name evidence="7 11" type="primary">nadE</name>
    <name evidence="11" type="ORF">COT97_03960</name>
</gene>
<evidence type="ECO:0000256" key="1">
    <source>
        <dbReference type="ARBA" id="ARBA00005188"/>
    </source>
</evidence>
<dbReference type="InterPro" id="IPR014445">
    <property type="entry name" value="Gln-dep_NAD_synthase"/>
</dbReference>
<feature type="active site" description="Nucleophile; for glutaminase activity" evidence="7">
    <location>
        <position position="168"/>
    </location>
</feature>
<dbReference type="HAMAP" id="MF_02090">
    <property type="entry name" value="NadE_glutamine_dep"/>
    <property type="match status" value="1"/>
</dbReference>
<evidence type="ECO:0000256" key="4">
    <source>
        <dbReference type="ARBA" id="ARBA00022741"/>
    </source>
</evidence>
<feature type="binding site" evidence="7">
    <location>
        <position position="126"/>
    </location>
    <ligand>
        <name>L-glutamine</name>
        <dbReference type="ChEBI" id="CHEBI:58359"/>
    </ligand>
</feature>
<feature type="binding site" evidence="7">
    <location>
        <position position="503"/>
    </location>
    <ligand>
        <name>ATP</name>
        <dbReference type="ChEBI" id="CHEBI:30616"/>
    </ligand>
</feature>
<dbReference type="CDD" id="cd07570">
    <property type="entry name" value="GAT_Gln-NAD-synth"/>
    <property type="match status" value="1"/>
</dbReference>
<comment type="similarity">
    <text evidence="2 7 8">In the C-terminal section; belongs to the NAD synthetase family.</text>
</comment>
<evidence type="ECO:0000256" key="8">
    <source>
        <dbReference type="PIRNR" id="PIRNR006630"/>
    </source>
</evidence>
<feature type="binding site" evidence="7">
    <location>
        <position position="195"/>
    </location>
    <ligand>
        <name>L-glutamine</name>
        <dbReference type="ChEBI" id="CHEBI:58359"/>
    </ligand>
</feature>
<dbReference type="GO" id="GO:0004359">
    <property type="term" value="F:glutaminase activity"/>
    <property type="evidence" value="ECO:0007669"/>
    <property type="project" value="InterPro"/>
</dbReference>
<protein>
    <recommendedName>
        <fullName evidence="7 8">Glutamine-dependent NAD(+) synthetase</fullName>
        <ecNumber evidence="7 8">6.3.5.1</ecNumber>
    </recommendedName>
    <alternativeName>
        <fullName evidence="7 8">NAD(+) synthase [glutamine-hydrolyzing]</fullName>
    </alternativeName>
</protein>
<dbReference type="SUPFAM" id="SSF56317">
    <property type="entry name" value="Carbon-nitrogen hydrolase"/>
    <property type="match status" value="1"/>
</dbReference>
<feature type="domain" description="CN hydrolase" evidence="10">
    <location>
        <begin position="9"/>
        <end position="270"/>
    </location>
</feature>
<evidence type="ECO:0000256" key="6">
    <source>
        <dbReference type="ARBA" id="ARBA00023027"/>
    </source>
</evidence>
<evidence type="ECO:0000256" key="9">
    <source>
        <dbReference type="RuleBase" id="RU003811"/>
    </source>
</evidence>
<dbReference type="AlphaFoldDB" id="A0A2H0V691"/>
<sequence>MAYLNSQLIKIGNAVINTTVGAVKTNTKMIIIEAKRMSDEMTTIGVFPEMAINGYYPEDWLQTPGFIIAGWEQLMLFAEESSKFSYPTVYVVGVALKHNGSIFNCAAVVCMGKILGIVPKVHLANYNVFHEARVLTAGVAYYVDSIEGIPFGDLIFKFPFGTVAPEVCEDIWTGDGPMERRAYSGADIVVNISASPFRVGVVETRDQMLATRAADNQVLLNYCNLVGGNDSLVYDGGTYVIQNGVFVQRTTRKVVNTTFCVVDMNETLRRREQNITWQSAKREYLERHNPVQTIHATEILGSKYTDHFDGLGTQFEYYTDREHRVFPPAGHKYFLPGQVATSQSSDPRTEYFEDLLDITRIGLRDYFDKTGAFQRIVIALSGGNDSCLSLMIAYNFALEKFAHLYGDVKQAAIKDFIWCFSFPTKFNSEETKNVSRQLCEDLGVTFVEVPIGALVDMKTQMLNDMTGVVPTAGSIPLQNDQARARGDLMWGIANRLRALWIQTGNMSEKAVGYTTVGGDLMGAYSVLGNMFKSVILMLIQYLHDKYRCSGLKLLLATKASAELAENQHDEDDLMPFDVLDTCIELFAGRKLMPVEMFYYLRHNFPQYDFRQIKDWIKKFIHKFLNSIFKWVQAPQAVHLGALDLDRERALHLAVVNRCLEWLNLEALDDIQ</sequence>
<evidence type="ECO:0000313" key="11">
    <source>
        <dbReference type="EMBL" id="PIR93929.1"/>
    </source>
</evidence>
<evidence type="ECO:0000259" key="10">
    <source>
        <dbReference type="PROSITE" id="PS50263"/>
    </source>
</evidence>
<evidence type="ECO:0000256" key="2">
    <source>
        <dbReference type="ARBA" id="ARBA00007145"/>
    </source>
</evidence>
<dbReference type="GO" id="GO:0005524">
    <property type="term" value="F:ATP binding"/>
    <property type="evidence" value="ECO:0007669"/>
    <property type="project" value="UniProtKB-UniRule"/>
</dbReference>
<dbReference type="PANTHER" id="PTHR23090:SF9">
    <property type="entry name" value="GLUTAMINE-DEPENDENT NAD(+) SYNTHETASE"/>
    <property type="match status" value="1"/>
</dbReference>